<keyword evidence="4" id="KW-1185">Reference proteome</keyword>
<evidence type="ECO:0000313" key="4">
    <source>
        <dbReference type="Proteomes" id="UP001211907"/>
    </source>
</evidence>
<dbReference type="PANTHER" id="PTHR47966">
    <property type="entry name" value="BETA-SITE APP-CLEAVING ENZYME, ISOFORM A-RELATED"/>
    <property type="match status" value="1"/>
</dbReference>
<sequence>MKLSVRHLWDYSCCHFDISAQATAKINRPASDAQVTSGQRALADAQFSVSRINAVTKLKGPKPPKGSSALENQNNFVYVVNATLSDGGTYLLDLDTGSSDTCFVDVYGSGYALGDVYKGAVGIGSVGAKIAFGVFSLESVLSGYSDDLLGLAYLSLGTVSKQIFSFYLSNANDGDNGEVTFEGYDSKRFTGPITYLPVKTPVLLSDPDNFYWWTFSGSGSVNPGTNDANGATPYAIADTGTTLLILANTTVYNICQVLELTYDDDFRWFTYDTNNTLPSVDFHLSGAKFSIPSSVYSFDTGSSSSYLGITNGGDGLPIFGDVFNKVAYTTLTKFRTELLEYWLVHIKFTMEVDESVDLLDIAAVLLDSFGGTEEVWILGYHKSKQFDQLRQYQLD</sequence>
<protein>
    <recommendedName>
        <fullName evidence="2">Peptidase A1 domain-containing protein</fullName>
    </recommendedName>
</protein>
<dbReference type="Gene3D" id="2.40.70.10">
    <property type="entry name" value="Acid Proteases"/>
    <property type="match status" value="1"/>
</dbReference>
<dbReference type="PRINTS" id="PR00792">
    <property type="entry name" value="PEPSIN"/>
</dbReference>
<dbReference type="InterPro" id="IPR033121">
    <property type="entry name" value="PEPTIDASE_A1"/>
</dbReference>
<evidence type="ECO:0000256" key="1">
    <source>
        <dbReference type="ARBA" id="ARBA00007447"/>
    </source>
</evidence>
<dbReference type="Proteomes" id="UP001211907">
    <property type="component" value="Unassembled WGS sequence"/>
</dbReference>
<dbReference type="Pfam" id="PF00026">
    <property type="entry name" value="Asp"/>
    <property type="match status" value="1"/>
</dbReference>
<dbReference type="GO" id="GO:0004190">
    <property type="term" value="F:aspartic-type endopeptidase activity"/>
    <property type="evidence" value="ECO:0007669"/>
    <property type="project" value="InterPro"/>
</dbReference>
<proteinExistence type="inferred from homology"/>
<dbReference type="GO" id="GO:0006508">
    <property type="term" value="P:proteolysis"/>
    <property type="evidence" value="ECO:0007669"/>
    <property type="project" value="InterPro"/>
</dbReference>
<dbReference type="AlphaFoldDB" id="A0AAD5SY07"/>
<dbReference type="EMBL" id="JADGJH010001124">
    <property type="protein sequence ID" value="KAJ3118389.1"/>
    <property type="molecule type" value="Genomic_DNA"/>
</dbReference>
<comment type="similarity">
    <text evidence="1">Belongs to the peptidase A1 family.</text>
</comment>
<dbReference type="InterPro" id="IPR001461">
    <property type="entry name" value="Aspartic_peptidase_A1"/>
</dbReference>
<organism evidence="3 4">
    <name type="scientific">Physocladia obscura</name>
    <dbReference type="NCBI Taxonomy" id="109957"/>
    <lineage>
        <taxon>Eukaryota</taxon>
        <taxon>Fungi</taxon>
        <taxon>Fungi incertae sedis</taxon>
        <taxon>Chytridiomycota</taxon>
        <taxon>Chytridiomycota incertae sedis</taxon>
        <taxon>Chytridiomycetes</taxon>
        <taxon>Chytridiales</taxon>
        <taxon>Chytriomycetaceae</taxon>
        <taxon>Physocladia</taxon>
    </lineage>
</organism>
<comment type="caution">
    <text evidence="3">The sequence shown here is derived from an EMBL/GenBank/DDBJ whole genome shotgun (WGS) entry which is preliminary data.</text>
</comment>
<dbReference type="InterPro" id="IPR021109">
    <property type="entry name" value="Peptidase_aspartic_dom_sf"/>
</dbReference>
<dbReference type="SUPFAM" id="SSF50630">
    <property type="entry name" value="Acid proteases"/>
    <property type="match status" value="1"/>
</dbReference>
<accession>A0AAD5SY07</accession>
<reference evidence="3" key="1">
    <citation type="submission" date="2020-05" db="EMBL/GenBank/DDBJ databases">
        <title>Phylogenomic resolution of chytrid fungi.</title>
        <authorList>
            <person name="Stajich J.E."/>
            <person name="Amses K."/>
            <person name="Simmons R."/>
            <person name="Seto K."/>
            <person name="Myers J."/>
            <person name="Bonds A."/>
            <person name="Quandt C.A."/>
            <person name="Barry K."/>
            <person name="Liu P."/>
            <person name="Grigoriev I."/>
            <person name="Longcore J.E."/>
            <person name="James T.Y."/>
        </authorList>
    </citation>
    <scope>NUCLEOTIDE SEQUENCE</scope>
    <source>
        <strain evidence="3">JEL0513</strain>
    </source>
</reference>
<evidence type="ECO:0000313" key="3">
    <source>
        <dbReference type="EMBL" id="KAJ3118389.1"/>
    </source>
</evidence>
<evidence type="ECO:0000259" key="2">
    <source>
        <dbReference type="PROSITE" id="PS51767"/>
    </source>
</evidence>
<feature type="domain" description="Peptidase A1" evidence="2">
    <location>
        <begin position="1"/>
        <end position="342"/>
    </location>
</feature>
<dbReference type="PANTHER" id="PTHR47966:SF51">
    <property type="entry name" value="BETA-SITE APP-CLEAVING ENZYME, ISOFORM A-RELATED"/>
    <property type="match status" value="1"/>
</dbReference>
<dbReference type="PROSITE" id="PS51767">
    <property type="entry name" value="PEPTIDASE_A1"/>
    <property type="match status" value="1"/>
</dbReference>
<name>A0AAD5SY07_9FUNG</name>
<gene>
    <name evidence="3" type="ORF">HK100_000621</name>
</gene>